<dbReference type="Pfam" id="PF02558">
    <property type="entry name" value="ApbA"/>
    <property type="match status" value="1"/>
</dbReference>
<protein>
    <submittedName>
        <fullName evidence="2">2-dehydropantoate 2-reductase N-terminal domain-containing protein</fullName>
    </submittedName>
</protein>
<organism evidence="2 3">
    <name type="scientific">Coprococcus intestinihominis</name>
    <dbReference type="NCBI Taxonomy" id="3133154"/>
    <lineage>
        <taxon>Bacteria</taxon>
        <taxon>Bacillati</taxon>
        <taxon>Bacillota</taxon>
        <taxon>Clostridia</taxon>
        <taxon>Lachnospirales</taxon>
        <taxon>Lachnospiraceae</taxon>
        <taxon>Coprococcus</taxon>
    </lineage>
</organism>
<keyword evidence="3" id="KW-1185">Reference proteome</keyword>
<dbReference type="InterPro" id="IPR013332">
    <property type="entry name" value="KPR_N"/>
</dbReference>
<name>A0ABV1B5W9_9FIRM</name>
<gene>
    <name evidence="2" type="ORF">WMO25_09620</name>
</gene>
<dbReference type="InterPro" id="IPR036291">
    <property type="entry name" value="NAD(P)-bd_dom_sf"/>
</dbReference>
<comment type="caution">
    <text evidence="2">The sequence shown here is derived from an EMBL/GenBank/DDBJ whole genome shotgun (WGS) entry which is preliminary data.</text>
</comment>
<dbReference type="Gene3D" id="3.40.50.720">
    <property type="entry name" value="NAD(P)-binding Rossmann-like Domain"/>
    <property type="match status" value="1"/>
</dbReference>
<dbReference type="RefSeq" id="WP_349085133.1">
    <property type="nucleotide sequence ID" value="NZ_JBBMEK010000108.1"/>
</dbReference>
<proteinExistence type="predicted"/>
<dbReference type="SUPFAM" id="SSF51735">
    <property type="entry name" value="NAD(P)-binding Rossmann-fold domains"/>
    <property type="match status" value="1"/>
</dbReference>
<evidence type="ECO:0000259" key="1">
    <source>
        <dbReference type="Pfam" id="PF02558"/>
    </source>
</evidence>
<dbReference type="EMBL" id="JBBMEK010000108">
    <property type="protein sequence ID" value="MEQ2365351.1"/>
    <property type="molecule type" value="Genomic_DNA"/>
</dbReference>
<sequence>MIKRIAIMGCGSLGTILGAYLNKAGLDVMMVDAWKEHVDVLNRKGATVTGSVQMNVL</sequence>
<reference evidence="2 3" key="1">
    <citation type="submission" date="2024-03" db="EMBL/GenBank/DDBJ databases">
        <title>Human intestinal bacterial collection.</title>
        <authorList>
            <person name="Pauvert C."/>
            <person name="Hitch T.C.A."/>
            <person name="Clavel T."/>
        </authorList>
    </citation>
    <scope>NUCLEOTIDE SEQUENCE [LARGE SCALE GENOMIC DNA]</scope>
    <source>
        <strain evidence="2 3">CLA-AA-H190</strain>
    </source>
</reference>
<evidence type="ECO:0000313" key="3">
    <source>
        <dbReference type="Proteomes" id="UP001469749"/>
    </source>
</evidence>
<evidence type="ECO:0000313" key="2">
    <source>
        <dbReference type="EMBL" id="MEQ2365351.1"/>
    </source>
</evidence>
<feature type="domain" description="Ketopantoate reductase N-terminal" evidence="1">
    <location>
        <begin position="5"/>
        <end position="52"/>
    </location>
</feature>
<accession>A0ABV1B5W9</accession>
<dbReference type="Proteomes" id="UP001469749">
    <property type="component" value="Unassembled WGS sequence"/>
</dbReference>